<keyword evidence="6" id="KW-0812">Transmembrane</keyword>
<protein>
    <recommendedName>
        <fullName evidence="12">IPT/TIG domain-containing protein</fullName>
    </recommendedName>
</protein>
<comment type="caution">
    <text evidence="10">The sequence shown here is derived from an EMBL/GenBank/DDBJ whole genome shotgun (WGS) entry which is preliminary data.</text>
</comment>
<organism evidence="10 11">
    <name type="scientific">Dictyostelium firmibasis</name>
    <dbReference type="NCBI Taxonomy" id="79012"/>
    <lineage>
        <taxon>Eukaryota</taxon>
        <taxon>Amoebozoa</taxon>
        <taxon>Evosea</taxon>
        <taxon>Eumycetozoa</taxon>
        <taxon>Dictyostelia</taxon>
        <taxon>Dictyosteliales</taxon>
        <taxon>Dictyosteliaceae</taxon>
        <taxon>Dictyostelium</taxon>
    </lineage>
</organism>
<reference evidence="10 11" key="1">
    <citation type="submission" date="2023-11" db="EMBL/GenBank/DDBJ databases">
        <title>Dfirmibasis_genome.</title>
        <authorList>
            <person name="Edelbroek B."/>
            <person name="Kjellin J."/>
            <person name="Jerlstrom-Hultqvist J."/>
            <person name="Soderbom F."/>
        </authorList>
    </citation>
    <scope>NUCLEOTIDE SEQUENCE [LARGE SCALE GENOMIC DNA]</scope>
    <source>
        <strain evidence="10 11">TNS-C-14</strain>
    </source>
</reference>
<dbReference type="GO" id="GO:0016020">
    <property type="term" value="C:membrane"/>
    <property type="evidence" value="ECO:0007669"/>
    <property type="project" value="UniProtKB-SubCell"/>
</dbReference>
<keyword evidence="3 6" id="KW-0472">Membrane</keyword>
<proteinExistence type="predicted"/>
<evidence type="ECO:0000256" key="4">
    <source>
        <dbReference type="ARBA" id="ARBA00023180"/>
    </source>
</evidence>
<evidence type="ECO:0008006" key="12">
    <source>
        <dbReference type="Google" id="ProtNLM"/>
    </source>
</evidence>
<feature type="region of interest" description="Disordered" evidence="5">
    <location>
        <begin position="923"/>
        <end position="942"/>
    </location>
</feature>
<dbReference type="InterPro" id="IPR014756">
    <property type="entry name" value="Ig_E-set"/>
</dbReference>
<dbReference type="EMBL" id="JAVFKY010000003">
    <property type="protein sequence ID" value="KAK5579312.1"/>
    <property type="molecule type" value="Genomic_DNA"/>
</dbReference>
<keyword evidence="6" id="KW-1133">Transmembrane helix</keyword>
<evidence type="ECO:0000256" key="5">
    <source>
        <dbReference type="SAM" id="MobiDB-lite"/>
    </source>
</evidence>
<accession>A0AAN7U067</accession>
<evidence type="ECO:0000259" key="8">
    <source>
        <dbReference type="Pfam" id="PF01833"/>
    </source>
</evidence>
<dbReference type="InterPro" id="IPR057594">
    <property type="entry name" value="TgrO1-like_Ig"/>
</dbReference>
<evidence type="ECO:0000256" key="3">
    <source>
        <dbReference type="ARBA" id="ARBA00023136"/>
    </source>
</evidence>
<dbReference type="CDD" id="cd00603">
    <property type="entry name" value="IPT_PCSR"/>
    <property type="match status" value="1"/>
</dbReference>
<evidence type="ECO:0000259" key="9">
    <source>
        <dbReference type="Pfam" id="PF24612"/>
    </source>
</evidence>
<dbReference type="InterPro" id="IPR013783">
    <property type="entry name" value="Ig-like_fold"/>
</dbReference>
<feature type="chain" id="PRO_5042962976" description="IPT/TIG domain-containing protein" evidence="7">
    <location>
        <begin position="20"/>
        <end position="942"/>
    </location>
</feature>
<evidence type="ECO:0000256" key="1">
    <source>
        <dbReference type="ARBA" id="ARBA00004370"/>
    </source>
</evidence>
<feature type="signal peptide" evidence="7">
    <location>
        <begin position="1"/>
        <end position="19"/>
    </location>
</feature>
<dbReference type="InterPro" id="IPR002909">
    <property type="entry name" value="IPT_dom"/>
</dbReference>
<dbReference type="PANTHER" id="PTHR31341:SF4">
    <property type="entry name" value="IPT_TIG DOMAIN-CONTAINING PROTEIN-RELATED"/>
    <property type="match status" value="1"/>
</dbReference>
<dbReference type="SUPFAM" id="SSF81296">
    <property type="entry name" value="E set domains"/>
    <property type="match status" value="2"/>
</dbReference>
<dbReference type="Proteomes" id="UP001344447">
    <property type="component" value="Unassembled WGS sequence"/>
</dbReference>
<dbReference type="InterPro" id="IPR052014">
    <property type="entry name" value="Dictyostelium_Tiger"/>
</dbReference>
<evidence type="ECO:0000313" key="10">
    <source>
        <dbReference type="EMBL" id="KAK5579312.1"/>
    </source>
</evidence>
<dbReference type="Pfam" id="PF24612">
    <property type="entry name" value="Ig_TgrO1"/>
    <property type="match status" value="1"/>
</dbReference>
<dbReference type="AlphaFoldDB" id="A0AAN7U067"/>
<evidence type="ECO:0000256" key="6">
    <source>
        <dbReference type="SAM" id="Phobius"/>
    </source>
</evidence>
<evidence type="ECO:0000313" key="11">
    <source>
        <dbReference type="Proteomes" id="UP001344447"/>
    </source>
</evidence>
<comment type="subcellular location">
    <subcellularLocation>
        <location evidence="1">Membrane</location>
    </subcellularLocation>
</comment>
<dbReference type="PANTHER" id="PTHR31341">
    <property type="entry name" value="IPT/TIG DOMAIN-CONTAINING PROTEIN-RELATED-RELATED"/>
    <property type="match status" value="1"/>
</dbReference>
<gene>
    <name evidence="10" type="ORF">RB653_008993</name>
</gene>
<evidence type="ECO:0000256" key="2">
    <source>
        <dbReference type="ARBA" id="ARBA00022729"/>
    </source>
</evidence>
<evidence type="ECO:0000256" key="7">
    <source>
        <dbReference type="SAM" id="SignalP"/>
    </source>
</evidence>
<feature type="domain" description="IPT/TIG" evidence="8">
    <location>
        <begin position="284"/>
        <end position="377"/>
    </location>
</feature>
<keyword evidence="4" id="KW-0325">Glycoprotein</keyword>
<dbReference type="Gene3D" id="2.60.40.10">
    <property type="entry name" value="Immunoglobulins"/>
    <property type="match status" value="2"/>
</dbReference>
<feature type="domain" description="TgrO1-like immunoglobulin-like" evidence="9">
    <location>
        <begin position="121"/>
        <end position="191"/>
    </location>
</feature>
<sequence length="942" mass="105510">MNIKFSIFLFLLLIILTCCDVSVLNFYNNETTVVFEYNLQSQYFTKWIYFDSKYNATFSCSINTNTRICSFTPIESDLKKLYSNAIYFCTINPSTTTTKEECNYGSTLGPVYYPTPMISYQPPTKGGQVNIIGSFLITNGYNFPTQIGDVRVLIPSIGPIDPTNITIQSFPSGCGQQTVKYYNDKYFKFQYADPIINNITFFNNNNDNGDGLFNVTLIVYGDNFCSPNDSVTISVGSNRDMPLNWIDSNGTVSVQYFQKTSGLAFVSINACGLNSQRIFYFFDPEIKSVTSVSKFTGGIITITGRRLTPMGQDDTSVTIGTDSNNKCNIISTSYSTIKCSLNKYNGSSGGYTNLSINLRISGQSPQDSLSNTIKYSYGIPFISGQLLTGMNLTLYGVNFGDNQSGIYINDFLRSDITPTVSQNETQISFILPSGFQRSNLSIFIPYNNLKSNQIVVDANFNIEALSNSNTRGQLLPFSFKNILSKNFNSKPIVIYNSNELIYNESLSTTFFSLNRSANYYFEIPPGCGLNNFIQGKIGIDQIANSTVSYSEPVINNCQNDDFSIVCVGYNFGNLSTIFSNSKYSYRDDIVKINFSNEIFTFKNISKLDHEIFVIPLKPNKFHDGNISINVCGSLSNSYTILFNSSIKNEGQLLNQTFNSNGGDIIINGHNFNFEKSNLTYLLCNNTNNNNNQQIKFNCNFINNTIYTCPISLIGPFDRNCTLNFQNQEIYNISISYLQPIINSINNNKLETTGGSITIIGGEFYNLKTMVTIGDLNCTNVTFINSNQLTCNLSSKNISNQLIVDKLYYVNITIFDDSISNSSDLVVIKRSSSLIFKYSKLYNESANNSVDGGGGSSSNRLKWLIPTIICPVVFIVMVIFIGPELFRRFYTYPPPKPSPPEPGFIRRPYNPPNLNNRLYENVIPQYDNDPENPPQLSFVPIQP</sequence>
<name>A0AAN7U067_9MYCE</name>
<keyword evidence="11" id="KW-1185">Reference proteome</keyword>
<dbReference type="Pfam" id="PF01833">
    <property type="entry name" value="TIG"/>
    <property type="match status" value="2"/>
</dbReference>
<keyword evidence="2 7" id="KW-0732">Signal</keyword>
<feature type="transmembrane region" description="Helical" evidence="6">
    <location>
        <begin position="862"/>
        <end position="885"/>
    </location>
</feature>
<feature type="domain" description="IPT/TIG" evidence="8">
    <location>
        <begin position="739"/>
        <end position="811"/>
    </location>
</feature>